<dbReference type="EMBL" id="FR905481">
    <property type="protein sequence ID" value="CDQ79633.1"/>
    <property type="molecule type" value="Genomic_DNA"/>
</dbReference>
<protein>
    <recommendedName>
        <fullName evidence="6">Mitochondrial fission regulator</fullName>
    </recommendedName>
</protein>
<dbReference type="PANTHER" id="PTHR14215">
    <property type="entry name" value="PROTEIN OF UNKNOWN FUNCTION DUF729"/>
    <property type="match status" value="1"/>
</dbReference>
<dbReference type="Proteomes" id="UP000193380">
    <property type="component" value="Unassembled WGS sequence"/>
</dbReference>
<evidence type="ECO:0000256" key="5">
    <source>
        <dbReference type="ARBA" id="ARBA00037378"/>
    </source>
</evidence>
<gene>
    <name evidence="8" type="ORF">GSONMT00045451001</name>
</gene>
<dbReference type="Pfam" id="PF05308">
    <property type="entry name" value="Mito_fiss_reg"/>
    <property type="match status" value="1"/>
</dbReference>
<dbReference type="GO" id="GO:0009060">
    <property type="term" value="P:aerobic respiration"/>
    <property type="evidence" value="ECO:0007669"/>
    <property type="project" value="UniProtKB-UniRule"/>
</dbReference>
<keyword evidence="3" id="KW-0809">Transit peptide</keyword>
<accession>A0A060XJ45</accession>
<feature type="region of interest" description="Disordered" evidence="7">
    <location>
        <begin position="217"/>
        <end position="240"/>
    </location>
</feature>
<reference evidence="8" key="1">
    <citation type="journal article" date="2014" name="Nat. Commun.">
        <title>The rainbow trout genome provides novel insights into evolution after whole-genome duplication in vertebrates.</title>
        <authorList>
            <person name="Berthelot C."/>
            <person name="Brunet F."/>
            <person name="Chalopin D."/>
            <person name="Juanchich A."/>
            <person name="Bernard M."/>
            <person name="Noel B."/>
            <person name="Bento P."/>
            <person name="Da Silva C."/>
            <person name="Labadie K."/>
            <person name="Alberti A."/>
            <person name="Aury J.M."/>
            <person name="Louis A."/>
            <person name="Dehais P."/>
            <person name="Bardou P."/>
            <person name="Montfort J."/>
            <person name="Klopp C."/>
            <person name="Cabau C."/>
            <person name="Gaspin C."/>
            <person name="Thorgaard G.H."/>
            <person name="Boussaha M."/>
            <person name="Quillet E."/>
            <person name="Guyomard R."/>
            <person name="Galiana D."/>
            <person name="Bobe J."/>
            <person name="Volff J.N."/>
            <person name="Genet C."/>
            <person name="Wincker P."/>
            <person name="Jaillon O."/>
            <person name="Roest Crollius H."/>
            <person name="Guiguen Y."/>
        </authorList>
    </citation>
    <scope>NUCLEOTIDE SEQUENCE [LARGE SCALE GENOMIC DNA]</scope>
</reference>
<comment type="function">
    <text evidence="6">Plays a role in mitochondrial aerobic respiration. Regulates mitochondrial organization and fission.</text>
</comment>
<dbReference type="STRING" id="8022.A0A060XJ45"/>
<name>A0A060XJ45_ONCMY</name>
<feature type="compositionally biased region" description="Polar residues" evidence="7">
    <location>
        <begin position="219"/>
        <end position="240"/>
    </location>
</feature>
<evidence type="ECO:0000256" key="1">
    <source>
        <dbReference type="ARBA" id="ARBA00004173"/>
    </source>
</evidence>
<evidence type="ECO:0000256" key="2">
    <source>
        <dbReference type="ARBA" id="ARBA00005807"/>
    </source>
</evidence>
<organism evidence="8 9">
    <name type="scientific">Oncorhynchus mykiss</name>
    <name type="common">Rainbow trout</name>
    <name type="synonym">Salmo gairdneri</name>
    <dbReference type="NCBI Taxonomy" id="8022"/>
    <lineage>
        <taxon>Eukaryota</taxon>
        <taxon>Metazoa</taxon>
        <taxon>Chordata</taxon>
        <taxon>Craniata</taxon>
        <taxon>Vertebrata</taxon>
        <taxon>Euteleostomi</taxon>
        <taxon>Actinopterygii</taxon>
        <taxon>Neopterygii</taxon>
        <taxon>Teleostei</taxon>
        <taxon>Protacanthopterygii</taxon>
        <taxon>Salmoniformes</taxon>
        <taxon>Salmonidae</taxon>
        <taxon>Salmoninae</taxon>
        <taxon>Oncorhynchus</taxon>
    </lineage>
</organism>
<keyword evidence="4 6" id="KW-0496">Mitochondrion</keyword>
<dbReference type="AlphaFoldDB" id="A0A060XJ45"/>
<dbReference type="GO" id="GO:0000266">
    <property type="term" value="P:mitochondrial fission"/>
    <property type="evidence" value="ECO:0007669"/>
    <property type="project" value="UniProtKB-UniRule"/>
</dbReference>
<dbReference type="PaxDb" id="8022-A0A060XJ45"/>
<evidence type="ECO:0000256" key="7">
    <source>
        <dbReference type="SAM" id="MobiDB-lite"/>
    </source>
</evidence>
<evidence type="ECO:0000256" key="3">
    <source>
        <dbReference type="ARBA" id="ARBA00022946"/>
    </source>
</evidence>
<comment type="similarity">
    <text evidence="2 6">Belongs to the MTFR1 family.</text>
</comment>
<comment type="function">
    <text evidence="5">May play a role in mitochondrial aerobic respiration. May also regulate mitochondrial organization and fission.</text>
</comment>
<evidence type="ECO:0000256" key="6">
    <source>
        <dbReference type="RuleBase" id="RU369053"/>
    </source>
</evidence>
<dbReference type="InterPro" id="IPR007972">
    <property type="entry name" value="Mtfr1"/>
</dbReference>
<sequence length="240" mass="27079">MLLDISQLSTLCKTCYINGVKRMTKTVGEQKAVIGRCRKDMSKAYGSSRSIVRRTATNLPLKPCPRVHFQLNLYTEDCSVLNSAGRRNGLVASLADVVWIDREDENDWFGFGRLRSEAPSLLMFRSHPPQPKQQPLPRRRSLPSLHQGQTRSNDEAIQKISALEMELAKLGAQIAQVVLLPQVPLHLLHSWDSSGASRSLTSSRSTVGIRQMARHCWTRSPSRQRSPTCWIHRQSQATPR</sequence>
<feature type="region of interest" description="Disordered" evidence="7">
    <location>
        <begin position="122"/>
        <end position="153"/>
    </location>
</feature>
<proteinExistence type="inferred from homology"/>
<reference evidence="8" key="2">
    <citation type="submission" date="2014-03" db="EMBL/GenBank/DDBJ databases">
        <authorList>
            <person name="Genoscope - CEA"/>
        </authorList>
    </citation>
    <scope>NUCLEOTIDE SEQUENCE</scope>
</reference>
<evidence type="ECO:0000256" key="4">
    <source>
        <dbReference type="ARBA" id="ARBA00023128"/>
    </source>
</evidence>
<dbReference type="PANTHER" id="PTHR14215:SF1">
    <property type="entry name" value="MITOCHONDRIAL FISSION REGULATOR 1"/>
    <property type="match status" value="1"/>
</dbReference>
<dbReference type="GO" id="GO:0005739">
    <property type="term" value="C:mitochondrion"/>
    <property type="evidence" value="ECO:0007669"/>
    <property type="project" value="UniProtKB-SubCell"/>
</dbReference>
<evidence type="ECO:0000313" key="9">
    <source>
        <dbReference type="Proteomes" id="UP000193380"/>
    </source>
</evidence>
<comment type="subcellular location">
    <subcellularLocation>
        <location evidence="1 6">Mitochondrion</location>
    </subcellularLocation>
</comment>
<evidence type="ECO:0000313" key="8">
    <source>
        <dbReference type="EMBL" id="CDQ79633.1"/>
    </source>
</evidence>